<sequence length="95" mass="10550">MLSESRECIMASKQLSTFDMNNGNDSRYGFGGDEPHQIKLSMENEENQHKQSNYRRDPQPISENTLNLFACIIAAAIATFALVGLAIALIVLAFK</sequence>
<dbReference type="AlphaFoldDB" id="A0A9P1IZR8"/>
<dbReference type="Proteomes" id="UP001152747">
    <property type="component" value="Unassembled WGS sequence"/>
</dbReference>
<evidence type="ECO:0000313" key="3">
    <source>
        <dbReference type="EMBL" id="CAI5453127.1"/>
    </source>
</evidence>
<gene>
    <name evidence="3" type="ORF">CAMP_LOCUS15764</name>
</gene>
<keyword evidence="2" id="KW-0472">Membrane</keyword>
<keyword evidence="4" id="KW-1185">Reference proteome</keyword>
<comment type="caution">
    <text evidence="3">The sequence shown here is derived from an EMBL/GenBank/DDBJ whole genome shotgun (WGS) entry which is preliminary data.</text>
</comment>
<accession>A0A9P1IZR8</accession>
<evidence type="ECO:0000313" key="4">
    <source>
        <dbReference type="Proteomes" id="UP001152747"/>
    </source>
</evidence>
<reference evidence="3" key="1">
    <citation type="submission" date="2022-11" db="EMBL/GenBank/DDBJ databases">
        <authorList>
            <person name="Kikuchi T."/>
        </authorList>
    </citation>
    <scope>NUCLEOTIDE SEQUENCE</scope>
    <source>
        <strain evidence="3">PS1010</strain>
    </source>
</reference>
<dbReference type="EMBL" id="CANHGI010000005">
    <property type="protein sequence ID" value="CAI5453127.1"/>
    <property type="molecule type" value="Genomic_DNA"/>
</dbReference>
<feature type="transmembrane region" description="Helical" evidence="2">
    <location>
        <begin position="66"/>
        <end position="94"/>
    </location>
</feature>
<organism evidence="3 4">
    <name type="scientific">Caenorhabditis angaria</name>
    <dbReference type="NCBI Taxonomy" id="860376"/>
    <lineage>
        <taxon>Eukaryota</taxon>
        <taxon>Metazoa</taxon>
        <taxon>Ecdysozoa</taxon>
        <taxon>Nematoda</taxon>
        <taxon>Chromadorea</taxon>
        <taxon>Rhabditida</taxon>
        <taxon>Rhabditina</taxon>
        <taxon>Rhabditomorpha</taxon>
        <taxon>Rhabditoidea</taxon>
        <taxon>Rhabditidae</taxon>
        <taxon>Peloderinae</taxon>
        <taxon>Caenorhabditis</taxon>
    </lineage>
</organism>
<keyword evidence="2" id="KW-0812">Transmembrane</keyword>
<evidence type="ECO:0000256" key="1">
    <source>
        <dbReference type="SAM" id="MobiDB-lite"/>
    </source>
</evidence>
<proteinExistence type="predicted"/>
<keyword evidence="2" id="KW-1133">Transmembrane helix</keyword>
<feature type="compositionally biased region" description="Basic and acidic residues" evidence="1">
    <location>
        <begin position="46"/>
        <end position="58"/>
    </location>
</feature>
<name>A0A9P1IZR8_9PELO</name>
<evidence type="ECO:0000256" key="2">
    <source>
        <dbReference type="SAM" id="Phobius"/>
    </source>
</evidence>
<feature type="region of interest" description="Disordered" evidence="1">
    <location>
        <begin position="26"/>
        <end position="59"/>
    </location>
</feature>
<protein>
    <submittedName>
        <fullName evidence="3">Uncharacterized protein</fullName>
    </submittedName>
</protein>
<dbReference type="OrthoDB" id="5826000at2759"/>